<comment type="caution">
    <text evidence="7">The sequence shown here is derived from an EMBL/GenBank/DDBJ whole genome shotgun (WGS) entry which is preliminary data.</text>
</comment>
<proteinExistence type="inferred from homology"/>
<dbReference type="InterPro" id="IPR029061">
    <property type="entry name" value="THDP-binding"/>
</dbReference>
<dbReference type="GO" id="GO:0005948">
    <property type="term" value="C:acetolactate synthase complex"/>
    <property type="evidence" value="ECO:0007669"/>
    <property type="project" value="TreeGrafter"/>
</dbReference>
<dbReference type="AlphaFoldDB" id="A0A263CY24"/>
<dbReference type="GO" id="GO:0050660">
    <property type="term" value="F:flavin adenine dinucleotide binding"/>
    <property type="evidence" value="ECO:0007669"/>
    <property type="project" value="TreeGrafter"/>
</dbReference>
<comment type="similarity">
    <text evidence="1 3">Belongs to the TPP enzyme family.</text>
</comment>
<dbReference type="InterPro" id="IPR045229">
    <property type="entry name" value="TPP_enz"/>
</dbReference>
<evidence type="ECO:0000313" key="7">
    <source>
        <dbReference type="EMBL" id="OZM71050.1"/>
    </source>
</evidence>
<dbReference type="InterPro" id="IPR012000">
    <property type="entry name" value="Thiamin_PyroP_enz_cen_dom"/>
</dbReference>
<keyword evidence="2 3" id="KW-0786">Thiamine pyrophosphate</keyword>
<keyword evidence="8" id="KW-1185">Reference proteome</keyword>
<dbReference type="InterPro" id="IPR011766">
    <property type="entry name" value="TPP_enzyme_TPP-bd"/>
</dbReference>
<name>A0A263CY24_9PSEU</name>
<dbReference type="GO" id="GO:0003984">
    <property type="term" value="F:acetolactate synthase activity"/>
    <property type="evidence" value="ECO:0007669"/>
    <property type="project" value="TreeGrafter"/>
</dbReference>
<dbReference type="Pfam" id="PF02776">
    <property type="entry name" value="TPP_enzyme_N"/>
    <property type="match status" value="1"/>
</dbReference>
<dbReference type="Proteomes" id="UP000242444">
    <property type="component" value="Unassembled WGS sequence"/>
</dbReference>
<dbReference type="CDD" id="cd07035">
    <property type="entry name" value="TPP_PYR_POX_like"/>
    <property type="match status" value="1"/>
</dbReference>
<dbReference type="PANTHER" id="PTHR18968">
    <property type="entry name" value="THIAMINE PYROPHOSPHATE ENZYMES"/>
    <property type="match status" value="1"/>
</dbReference>
<dbReference type="SUPFAM" id="SSF52467">
    <property type="entry name" value="DHS-like NAD/FAD-binding domain"/>
    <property type="match status" value="1"/>
</dbReference>
<evidence type="ECO:0000259" key="6">
    <source>
        <dbReference type="Pfam" id="PF02776"/>
    </source>
</evidence>
<dbReference type="Gene3D" id="3.40.50.970">
    <property type="match status" value="2"/>
</dbReference>
<evidence type="ECO:0000259" key="4">
    <source>
        <dbReference type="Pfam" id="PF00205"/>
    </source>
</evidence>
<dbReference type="OrthoDB" id="4494979at2"/>
<feature type="domain" description="Thiamine pyrophosphate enzyme central" evidence="4">
    <location>
        <begin position="208"/>
        <end position="339"/>
    </location>
</feature>
<dbReference type="PANTHER" id="PTHR18968:SF167">
    <property type="entry name" value="ACETOLACTATE SYNTHASE LARGE SUBUNIT ILVB2-RELATED"/>
    <property type="match status" value="1"/>
</dbReference>
<sequence>MTDENTTRIGGDLVVETLRSLGADTVFGLPGQHALGLFDALRRTPGLRLLGARVENNLAFAADGHARARLHADPHGPVPVTPMIVSTGPGALLTLSSLQESRAASVPVLGISSQIPAAGLGGGRHGYLHELPDQQASVAGVVKSVHQARTASQIPGAVRDAWVSAATAPYGPAWVEIPQDVLQAPVTLPPITAVPVRRDELAPLPDLLDEAVRLLSGARNPVLLAGGGVVRAGATAELTVLAEALRAPVLSTFGGKGSFPWEHPLSGREWLEDWHSTEFLAAADVLLVLGSGLGELSSNYHRLAPRGRVIQVEADAGKLESNHAGLGIHGDVRAVLTALGDRVPAREPDGRPETAAAELVERVHRRLDGQGLDLERTLLADVRAALPEGTPSFWDMTVLGYWAWSAWDSGGAPIHTAQGSGGLGYGLPGALGAAAATGGPVLAVSGDGGAMYGIAELATAVQHELDVTWLIIDDGGYGILREYLTGAFGRTHATELARPDFAALARSFGVPSIVSTVDTVGADLAAALRAPGPRVVVLSATLRMFAATGPAEEDPR</sequence>
<dbReference type="GO" id="GO:0000287">
    <property type="term" value="F:magnesium ion binding"/>
    <property type="evidence" value="ECO:0007669"/>
    <property type="project" value="InterPro"/>
</dbReference>
<accession>A0A263CY24</accession>
<evidence type="ECO:0000256" key="3">
    <source>
        <dbReference type="RuleBase" id="RU362132"/>
    </source>
</evidence>
<dbReference type="InterPro" id="IPR029035">
    <property type="entry name" value="DHS-like_NAD/FAD-binding_dom"/>
</dbReference>
<dbReference type="GO" id="GO:0009099">
    <property type="term" value="P:L-valine biosynthetic process"/>
    <property type="evidence" value="ECO:0007669"/>
    <property type="project" value="TreeGrafter"/>
</dbReference>
<dbReference type="EMBL" id="NKYE01000015">
    <property type="protein sequence ID" value="OZM71050.1"/>
    <property type="molecule type" value="Genomic_DNA"/>
</dbReference>
<dbReference type="Gene3D" id="3.40.50.1220">
    <property type="entry name" value="TPP-binding domain"/>
    <property type="match status" value="1"/>
</dbReference>
<evidence type="ECO:0000259" key="5">
    <source>
        <dbReference type="Pfam" id="PF02775"/>
    </source>
</evidence>
<dbReference type="InParanoid" id="A0A263CY24"/>
<evidence type="ECO:0000313" key="8">
    <source>
        <dbReference type="Proteomes" id="UP000242444"/>
    </source>
</evidence>
<dbReference type="GO" id="GO:0030976">
    <property type="term" value="F:thiamine pyrophosphate binding"/>
    <property type="evidence" value="ECO:0007669"/>
    <property type="project" value="InterPro"/>
</dbReference>
<dbReference type="Pfam" id="PF00205">
    <property type="entry name" value="TPP_enzyme_M"/>
    <property type="match status" value="1"/>
</dbReference>
<feature type="domain" description="Thiamine pyrophosphate enzyme N-terminal TPP-binding" evidence="6">
    <location>
        <begin position="10"/>
        <end position="136"/>
    </location>
</feature>
<dbReference type="InterPro" id="IPR012001">
    <property type="entry name" value="Thiamin_PyroP_enz_TPP-bd_dom"/>
</dbReference>
<gene>
    <name evidence="7" type="ORF">CFN78_21435</name>
</gene>
<dbReference type="CDD" id="cd00568">
    <property type="entry name" value="TPP_enzymes"/>
    <property type="match status" value="1"/>
</dbReference>
<evidence type="ECO:0000256" key="2">
    <source>
        <dbReference type="ARBA" id="ARBA00023052"/>
    </source>
</evidence>
<dbReference type="SUPFAM" id="SSF52518">
    <property type="entry name" value="Thiamin diphosphate-binding fold (THDP-binding)"/>
    <property type="match status" value="2"/>
</dbReference>
<evidence type="ECO:0000256" key="1">
    <source>
        <dbReference type="ARBA" id="ARBA00007812"/>
    </source>
</evidence>
<feature type="domain" description="Thiamine pyrophosphate enzyme TPP-binding" evidence="5">
    <location>
        <begin position="413"/>
        <end position="536"/>
    </location>
</feature>
<dbReference type="RefSeq" id="WP_094864670.1">
    <property type="nucleotide sequence ID" value="NZ_NKYE01000015.1"/>
</dbReference>
<reference evidence="7 8" key="1">
    <citation type="submission" date="2017-07" db="EMBL/GenBank/DDBJ databases">
        <title>Amycolatopsis antarcticus sp. nov., isolated from the surface of an Antarcticus brown macroalga.</title>
        <authorList>
            <person name="Wang J."/>
            <person name="Leiva S."/>
            <person name="Huang J."/>
            <person name="Huang Y."/>
        </authorList>
    </citation>
    <scope>NUCLEOTIDE SEQUENCE [LARGE SCALE GENOMIC DNA]</scope>
    <source>
        <strain evidence="7 8">AU-G6</strain>
    </source>
</reference>
<dbReference type="Pfam" id="PF02775">
    <property type="entry name" value="TPP_enzyme_C"/>
    <property type="match status" value="1"/>
</dbReference>
<dbReference type="GO" id="GO:0009097">
    <property type="term" value="P:isoleucine biosynthetic process"/>
    <property type="evidence" value="ECO:0007669"/>
    <property type="project" value="TreeGrafter"/>
</dbReference>
<organism evidence="7 8">
    <name type="scientific">Amycolatopsis antarctica</name>
    <dbReference type="NCBI Taxonomy" id="1854586"/>
    <lineage>
        <taxon>Bacteria</taxon>
        <taxon>Bacillati</taxon>
        <taxon>Actinomycetota</taxon>
        <taxon>Actinomycetes</taxon>
        <taxon>Pseudonocardiales</taxon>
        <taxon>Pseudonocardiaceae</taxon>
        <taxon>Amycolatopsis</taxon>
    </lineage>
</organism>
<protein>
    <submittedName>
        <fullName evidence="7">Acetolactate synthase</fullName>
    </submittedName>
</protein>